<dbReference type="Proteomes" id="UP000239549">
    <property type="component" value="Unassembled WGS sequence"/>
</dbReference>
<gene>
    <name evidence="2" type="ORF">DCCM_0647</name>
</gene>
<accession>A0A2L2XF41</accession>
<evidence type="ECO:0000313" key="3">
    <source>
        <dbReference type="Proteomes" id="UP000239549"/>
    </source>
</evidence>
<comment type="caution">
    <text evidence="2">The sequence shown here is derived from an EMBL/GenBank/DDBJ whole genome shotgun (WGS) entry which is preliminary data.</text>
</comment>
<evidence type="ECO:0000313" key="2">
    <source>
        <dbReference type="EMBL" id="GBF32451.1"/>
    </source>
</evidence>
<organism evidence="2 3">
    <name type="scientific">Desulfocucumis palustris</name>
    <dbReference type="NCBI Taxonomy" id="1898651"/>
    <lineage>
        <taxon>Bacteria</taxon>
        <taxon>Bacillati</taxon>
        <taxon>Bacillota</taxon>
        <taxon>Clostridia</taxon>
        <taxon>Eubacteriales</taxon>
        <taxon>Desulfocucumaceae</taxon>
        <taxon>Desulfocucumis</taxon>
    </lineage>
</organism>
<protein>
    <submittedName>
        <fullName evidence="2">Uncharacterized protein</fullName>
    </submittedName>
</protein>
<evidence type="ECO:0000256" key="1">
    <source>
        <dbReference type="SAM" id="MobiDB-lite"/>
    </source>
</evidence>
<dbReference type="EMBL" id="BFAV01000030">
    <property type="protein sequence ID" value="GBF32451.1"/>
    <property type="molecule type" value="Genomic_DNA"/>
</dbReference>
<sequence>MRPIAAHGCRRVIRLKEPGKIRRKNMDITFENCLVFNHCVQNVAGAQLTVAAINNISGRNIMVDAGGSPRLITGGKEIAVQFEVCCRLDRVTFSPTLLRNKIINCGWVSGSLLIKNIGADNVLDCIEVTLTFQQELAANGVLPGDLIRETAEVDEGTDTFLALRLNPDTGAVEPVVFMKWVFSETMVVTRNQVSLPSNCNTQSLGSTPAGPPGNVIKIPR</sequence>
<feature type="region of interest" description="Disordered" evidence="1">
    <location>
        <begin position="199"/>
        <end position="220"/>
    </location>
</feature>
<keyword evidence="3" id="KW-1185">Reference proteome</keyword>
<dbReference type="AlphaFoldDB" id="A0A2L2XF41"/>
<reference evidence="3" key="1">
    <citation type="submission" date="2018-02" db="EMBL/GenBank/DDBJ databases">
        <title>Genome sequence of Desulfocucumis palustris strain NAW-5.</title>
        <authorList>
            <person name="Watanabe M."/>
            <person name="Kojima H."/>
            <person name="Fukui M."/>
        </authorList>
    </citation>
    <scope>NUCLEOTIDE SEQUENCE [LARGE SCALE GENOMIC DNA]</scope>
    <source>
        <strain evidence="3">NAW-5</strain>
    </source>
</reference>
<proteinExistence type="predicted"/>
<name>A0A2L2XF41_9FIRM</name>